<evidence type="ECO:0000313" key="7">
    <source>
        <dbReference type="Proteomes" id="UP000533017"/>
    </source>
</evidence>
<gene>
    <name evidence="4" type="ORF">FHR37_002465</name>
    <name evidence="5" type="ORF">SAMN05421678_104134</name>
</gene>
<reference evidence="5 6" key="1">
    <citation type="submission" date="2016-10" db="EMBL/GenBank/DDBJ databases">
        <authorList>
            <person name="de Groot N.N."/>
        </authorList>
    </citation>
    <scope>NUCLEOTIDE SEQUENCE [LARGE SCALE GENOMIC DNA]</scope>
    <source>
        <strain evidence="5 6">CPCC 202808</strain>
    </source>
</reference>
<dbReference type="RefSeq" id="WP_175542430.1">
    <property type="nucleotide sequence ID" value="NZ_FOOI01000004.1"/>
</dbReference>
<dbReference type="NCBIfam" id="TIGR00377">
    <property type="entry name" value="ant_ant_sig"/>
    <property type="match status" value="1"/>
</dbReference>
<keyword evidence="7" id="KW-1185">Reference proteome</keyword>
<dbReference type="AlphaFoldDB" id="A0A1I2PGI9"/>
<evidence type="ECO:0000313" key="4">
    <source>
        <dbReference type="EMBL" id="NYH83614.1"/>
    </source>
</evidence>
<comment type="similarity">
    <text evidence="1 2">Belongs to the anti-sigma-factor antagonist family.</text>
</comment>
<evidence type="ECO:0000259" key="3">
    <source>
        <dbReference type="PROSITE" id="PS50801"/>
    </source>
</evidence>
<feature type="domain" description="STAS" evidence="3">
    <location>
        <begin position="31"/>
        <end position="131"/>
    </location>
</feature>
<evidence type="ECO:0000313" key="5">
    <source>
        <dbReference type="EMBL" id="SFG15265.1"/>
    </source>
</evidence>
<dbReference type="InterPro" id="IPR036513">
    <property type="entry name" value="STAS_dom_sf"/>
</dbReference>
<dbReference type="CDD" id="cd07043">
    <property type="entry name" value="STAS_anti-anti-sigma_factors"/>
    <property type="match status" value="1"/>
</dbReference>
<dbReference type="STRING" id="504797.SAMN05421678_104134"/>
<reference evidence="4 7" key="2">
    <citation type="submission" date="2020-07" db="EMBL/GenBank/DDBJ databases">
        <title>Sequencing the genomes of 1000 actinobacteria strains.</title>
        <authorList>
            <person name="Klenk H.-P."/>
        </authorList>
    </citation>
    <scope>NUCLEOTIDE SEQUENCE [LARGE SCALE GENOMIC DNA]</scope>
    <source>
        <strain evidence="4 7">DSM 45117</strain>
    </source>
</reference>
<dbReference type="PANTHER" id="PTHR33495:SF2">
    <property type="entry name" value="ANTI-SIGMA FACTOR ANTAGONIST TM_1081-RELATED"/>
    <property type="match status" value="1"/>
</dbReference>
<organism evidence="5 6">
    <name type="scientific">Actinopolymorpha cephalotaxi</name>
    <dbReference type="NCBI Taxonomy" id="504797"/>
    <lineage>
        <taxon>Bacteria</taxon>
        <taxon>Bacillati</taxon>
        <taxon>Actinomycetota</taxon>
        <taxon>Actinomycetes</taxon>
        <taxon>Propionibacteriales</taxon>
        <taxon>Actinopolymorphaceae</taxon>
        <taxon>Actinopolymorpha</taxon>
    </lineage>
</organism>
<dbReference type="SUPFAM" id="SSF52091">
    <property type="entry name" value="SpoIIaa-like"/>
    <property type="match status" value="1"/>
</dbReference>
<evidence type="ECO:0000256" key="1">
    <source>
        <dbReference type="ARBA" id="ARBA00009013"/>
    </source>
</evidence>
<dbReference type="Gene3D" id="3.30.750.24">
    <property type="entry name" value="STAS domain"/>
    <property type="match status" value="1"/>
</dbReference>
<dbReference type="GO" id="GO:0043856">
    <property type="term" value="F:anti-sigma factor antagonist activity"/>
    <property type="evidence" value="ECO:0007669"/>
    <property type="project" value="InterPro"/>
</dbReference>
<dbReference type="PROSITE" id="PS50801">
    <property type="entry name" value="STAS"/>
    <property type="match status" value="1"/>
</dbReference>
<dbReference type="Proteomes" id="UP000199052">
    <property type="component" value="Unassembled WGS sequence"/>
</dbReference>
<dbReference type="Pfam" id="PF01740">
    <property type="entry name" value="STAS"/>
    <property type="match status" value="1"/>
</dbReference>
<dbReference type="Proteomes" id="UP000533017">
    <property type="component" value="Unassembled WGS sequence"/>
</dbReference>
<evidence type="ECO:0000256" key="2">
    <source>
        <dbReference type="RuleBase" id="RU003749"/>
    </source>
</evidence>
<dbReference type="InterPro" id="IPR002645">
    <property type="entry name" value="STAS_dom"/>
</dbReference>
<proteinExistence type="inferred from homology"/>
<dbReference type="EMBL" id="JACBZA010000001">
    <property type="protein sequence ID" value="NYH83614.1"/>
    <property type="molecule type" value="Genomic_DNA"/>
</dbReference>
<dbReference type="EMBL" id="FOOI01000004">
    <property type="protein sequence ID" value="SFG15265.1"/>
    <property type="molecule type" value="Genomic_DNA"/>
</dbReference>
<accession>A0A1I2PGI9</accession>
<dbReference type="InterPro" id="IPR003658">
    <property type="entry name" value="Anti-sigma_ant"/>
</dbReference>
<name>A0A1I2PGI9_9ACTN</name>
<evidence type="ECO:0000313" key="6">
    <source>
        <dbReference type="Proteomes" id="UP000199052"/>
    </source>
</evidence>
<sequence>MSTNEANAAGVVHAGAADPRIRIDSTHTEAGTLVTSVTGEVDQATSAQLCQELNNLLDEHPAMVVLSLEDVPFLDSGGLDVLVNLQRRAHAEHVPVRICAPRRGPTKLLHLTGLDVAFDIYPTVKDALAGTTNAGSPFA</sequence>
<dbReference type="PANTHER" id="PTHR33495">
    <property type="entry name" value="ANTI-SIGMA FACTOR ANTAGONIST TM_1081-RELATED-RELATED"/>
    <property type="match status" value="1"/>
</dbReference>
<protein>
    <recommendedName>
        <fullName evidence="2">Anti-sigma factor antagonist</fullName>
    </recommendedName>
</protein>